<evidence type="ECO:0000256" key="6">
    <source>
        <dbReference type="ARBA" id="ARBA00022792"/>
    </source>
</evidence>
<dbReference type="InterPro" id="IPR023248">
    <property type="entry name" value="UQCC4_vert"/>
</dbReference>
<keyword evidence="12" id="KW-1185">Reference proteome</keyword>
<evidence type="ECO:0000256" key="1">
    <source>
        <dbReference type="ARBA" id="ARBA00004434"/>
    </source>
</evidence>
<keyword evidence="7" id="KW-0249">Electron transport</keyword>
<dbReference type="AlphaFoldDB" id="A0A6P5LVC2"/>
<organism evidence="12 13">
    <name type="scientific">Phascolarctos cinereus</name>
    <name type="common">Koala</name>
    <dbReference type="NCBI Taxonomy" id="38626"/>
    <lineage>
        <taxon>Eukaryota</taxon>
        <taxon>Metazoa</taxon>
        <taxon>Chordata</taxon>
        <taxon>Craniata</taxon>
        <taxon>Vertebrata</taxon>
        <taxon>Euteleostomi</taxon>
        <taxon>Mammalia</taxon>
        <taxon>Metatheria</taxon>
        <taxon>Diprotodontia</taxon>
        <taxon>Phascolarctidae</taxon>
        <taxon>Phascolarctos</taxon>
    </lineage>
</organism>
<evidence type="ECO:0000256" key="9">
    <source>
        <dbReference type="ARBA" id="ARBA00023128"/>
    </source>
</evidence>
<evidence type="ECO:0000313" key="12">
    <source>
        <dbReference type="Proteomes" id="UP000515140"/>
    </source>
</evidence>
<keyword evidence="4" id="KW-0812">Transmembrane</keyword>
<dbReference type="CTD" id="102355433"/>
<keyword evidence="8" id="KW-1133">Transmembrane helix</keyword>
<comment type="subcellular location">
    <subcellularLocation>
        <location evidence="1">Mitochondrion inner membrane</location>
        <topology evidence="1">Single-pass membrane protein</topology>
    </subcellularLocation>
</comment>
<keyword evidence="3" id="KW-0679">Respiratory chain</keyword>
<evidence type="ECO:0000313" key="13">
    <source>
        <dbReference type="RefSeq" id="XP_020862525.1"/>
    </source>
</evidence>
<dbReference type="PRINTS" id="PR02042">
    <property type="entry name" value="CCSMST1"/>
</dbReference>
<keyword evidence="10" id="KW-0472">Membrane</keyword>
<reference evidence="13" key="1">
    <citation type="submission" date="2025-08" db="UniProtKB">
        <authorList>
            <consortium name="RefSeq"/>
        </authorList>
    </citation>
    <scope>IDENTIFICATION</scope>
    <source>
        <tissue evidence="13">Spleen</tissue>
    </source>
</reference>
<proteinExistence type="inferred from homology"/>
<evidence type="ECO:0000256" key="11">
    <source>
        <dbReference type="ARBA" id="ARBA00034713"/>
    </source>
</evidence>
<dbReference type="Proteomes" id="UP000515140">
    <property type="component" value="Unplaced"/>
</dbReference>
<evidence type="ECO:0000256" key="5">
    <source>
        <dbReference type="ARBA" id="ARBA00022729"/>
    </source>
</evidence>
<dbReference type="PANTHER" id="PTHR35268">
    <property type="entry name" value="PROTEIN CCSMST1"/>
    <property type="match status" value="1"/>
</dbReference>
<dbReference type="GeneID" id="110222045"/>
<keyword evidence="9" id="KW-0496">Mitochondrion</keyword>
<dbReference type="InterPro" id="IPR029160">
    <property type="entry name" value="UQCC4"/>
</dbReference>
<dbReference type="GO" id="GO:0005743">
    <property type="term" value="C:mitochondrial inner membrane"/>
    <property type="evidence" value="ECO:0007669"/>
    <property type="project" value="UniProtKB-SubCell"/>
</dbReference>
<dbReference type="RefSeq" id="XP_020862525.1">
    <property type="nucleotide sequence ID" value="XM_021006866.1"/>
</dbReference>
<dbReference type="Pfam" id="PF15013">
    <property type="entry name" value="CCSMST1"/>
    <property type="match status" value="1"/>
</dbReference>
<evidence type="ECO:0000256" key="2">
    <source>
        <dbReference type="ARBA" id="ARBA00022448"/>
    </source>
</evidence>
<dbReference type="InParanoid" id="A0A6P5LVC2"/>
<evidence type="ECO:0000256" key="3">
    <source>
        <dbReference type="ARBA" id="ARBA00022660"/>
    </source>
</evidence>
<name>A0A6P5LVC2_PHACI</name>
<evidence type="ECO:0000256" key="8">
    <source>
        <dbReference type="ARBA" id="ARBA00022989"/>
    </source>
</evidence>
<protein>
    <submittedName>
        <fullName evidence="13">Protein CCSMST1 isoform X1</fullName>
    </submittedName>
</protein>
<dbReference type="KEGG" id="pcw:110222045"/>
<evidence type="ECO:0000256" key="7">
    <source>
        <dbReference type="ARBA" id="ARBA00022982"/>
    </source>
</evidence>
<evidence type="ECO:0000256" key="4">
    <source>
        <dbReference type="ARBA" id="ARBA00022692"/>
    </source>
</evidence>
<dbReference type="OMA" id="WCAFREK"/>
<dbReference type="PANTHER" id="PTHR35268:SF1">
    <property type="entry name" value="UBIQUINOL-CYTOCHROME-C REDUCTASE COMPLEX ASSEMBLY FACTOR 4"/>
    <property type="match status" value="1"/>
</dbReference>
<sequence>MRVVSGRLTGLFLRSRRAQSLVPWVSRGLLPSVGARAKNGVAEEEDELERPIHFSSSKANPHRWAVEHSLGSDRHRPWWKVVPLSVSLIALISWCFLRKETDVDRWLTEDLEGESPEADIDSEQPGRLSDVLSRIKKSWNFILVGHAGCGQKHSCLLRGQT</sequence>
<evidence type="ECO:0000256" key="10">
    <source>
        <dbReference type="ARBA" id="ARBA00023136"/>
    </source>
</evidence>
<keyword evidence="2" id="KW-0813">Transport</keyword>
<comment type="similarity">
    <text evidence="11">Belongs to the UQCC4 family.</text>
</comment>
<gene>
    <name evidence="13" type="primary">CUNH16orf91</name>
</gene>
<accession>A0A6P5LVC2</accession>
<keyword evidence="6" id="KW-0999">Mitochondrion inner membrane</keyword>
<dbReference type="FunCoup" id="A0A6P5LVC2">
    <property type="interactions" value="440"/>
</dbReference>
<keyword evidence="5" id="KW-0732">Signal</keyword>